<proteinExistence type="predicted"/>
<dbReference type="EMBL" id="KQ474091">
    <property type="protein sequence ID" value="KPV71806.1"/>
    <property type="molecule type" value="Genomic_DNA"/>
</dbReference>
<feature type="compositionally biased region" description="Gly residues" evidence="1">
    <location>
        <begin position="335"/>
        <end position="346"/>
    </location>
</feature>
<evidence type="ECO:0000313" key="3">
    <source>
        <dbReference type="Proteomes" id="UP000053890"/>
    </source>
</evidence>
<feature type="compositionally biased region" description="Acidic residues" evidence="1">
    <location>
        <begin position="309"/>
        <end position="334"/>
    </location>
</feature>
<feature type="compositionally biased region" description="Low complexity" evidence="1">
    <location>
        <begin position="1"/>
        <end position="19"/>
    </location>
</feature>
<evidence type="ECO:0000313" key="2">
    <source>
        <dbReference type="EMBL" id="KPV71806.1"/>
    </source>
</evidence>
<feature type="region of interest" description="Disordered" evidence="1">
    <location>
        <begin position="295"/>
        <end position="365"/>
    </location>
</feature>
<dbReference type="OrthoDB" id="3253083at2759"/>
<organism evidence="2 3">
    <name type="scientific">Rhodotorula graminis (strain WP1)</name>
    <dbReference type="NCBI Taxonomy" id="578459"/>
    <lineage>
        <taxon>Eukaryota</taxon>
        <taxon>Fungi</taxon>
        <taxon>Dikarya</taxon>
        <taxon>Basidiomycota</taxon>
        <taxon>Pucciniomycotina</taxon>
        <taxon>Microbotryomycetes</taxon>
        <taxon>Sporidiobolales</taxon>
        <taxon>Sporidiobolaceae</taxon>
        <taxon>Rhodotorula</taxon>
    </lineage>
</organism>
<dbReference type="OMA" id="EDGWLAN"/>
<feature type="region of interest" description="Disordered" evidence="1">
    <location>
        <begin position="433"/>
        <end position="469"/>
    </location>
</feature>
<feature type="region of interest" description="Disordered" evidence="1">
    <location>
        <begin position="1"/>
        <end position="32"/>
    </location>
</feature>
<protein>
    <submittedName>
        <fullName evidence="2">Uncharacterized protein</fullName>
    </submittedName>
</protein>
<accession>A0A0P9EJG9</accession>
<dbReference type="AlphaFoldDB" id="A0A0P9EJG9"/>
<sequence length="491" mass="53035">MPPRARSARTASTATAPSTPATPDPRVPTPFAPLSLPGSASLPLGASNQPGYCLSNPLFFLSDAWIPPLRADVDALLGAFAEGYPAAPRYSPYEVMRRLWEGMGWKWVHLLGVPQNGTMRGPWGDSVVRAFLEHLNPTVAPLRQAAAFLALHLFVLTQPASMQRIFLKVDPVMLEYLLALPEQLAPILDSPLRAMSVTDLDPALNDAAPIASLSPPASHDLSTALHALLTSSSFHLVAPETFLHPPPSALPLVRTVPNPRWLRMRAQRALAILGAADEARELPLGRVRREVLVSQRRTRKRGRPTDGADFGDDDDDDDDEEEEEEEEDEDDEGGSGEGESGEGGSGASDEERKDEEEEHPVMVKEWDVDALARLGASYRSAKRVRVDGPGNERSSLLDPAFALQADVLREAQRRTRDALRDVAARGLLGEEVEDAEDGDGSLLRLLDGEGGASGGEGEEGEGETAGGAALRDFADSLRGLLDVRDRMREAV</sequence>
<reference evidence="2 3" key="1">
    <citation type="journal article" date="2015" name="Front. Microbiol.">
        <title>Genome sequence of the plant growth promoting endophytic yeast Rhodotorula graminis WP1.</title>
        <authorList>
            <person name="Firrincieli A."/>
            <person name="Otillar R."/>
            <person name="Salamov A."/>
            <person name="Schmutz J."/>
            <person name="Khan Z."/>
            <person name="Redman R.S."/>
            <person name="Fleck N.D."/>
            <person name="Lindquist E."/>
            <person name="Grigoriev I.V."/>
            <person name="Doty S.L."/>
        </authorList>
    </citation>
    <scope>NUCLEOTIDE SEQUENCE [LARGE SCALE GENOMIC DNA]</scope>
    <source>
        <strain evidence="2 3">WP1</strain>
    </source>
</reference>
<feature type="compositionally biased region" description="Pro residues" evidence="1">
    <location>
        <begin position="20"/>
        <end position="31"/>
    </location>
</feature>
<dbReference type="Proteomes" id="UP000053890">
    <property type="component" value="Unassembled WGS sequence"/>
</dbReference>
<keyword evidence="3" id="KW-1185">Reference proteome</keyword>
<dbReference type="STRING" id="578459.A0A0P9EJG9"/>
<evidence type="ECO:0000256" key="1">
    <source>
        <dbReference type="SAM" id="MobiDB-lite"/>
    </source>
</evidence>
<dbReference type="GeneID" id="28978782"/>
<name>A0A0P9EJG9_RHOGW</name>
<dbReference type="RefSeq" id="XP_018267855.1">
    <property type="nucleotide sequence ID" value="XM_018418335.1"/>
</dbReference>
<gene>
    <name evidence="2" type="ORF">RHOBADRAFT_56421</name>
</gene>